<dbReference type="VEuPathDB" id="FungiDB:EYZ11_012505"/>
<gene>
    <name evidence="1" type="ORF">ATNIH1004_007762</name>
</gene>
<organism evidence="1 2">
    <name type="scientific">Aspergillus tanneri</name>
    <dbReference type="NCBI Taxonomy" id="1220188"/>
    <lineage>
        <taxon>Eukaryota</taxon>
        <taxon>Fungi</taxon>
        <taxon>Dikarya</taxon>
        <taxon>Ascomycota</taxon>
        <taxon>Pezizomycotina</taxon>
        <taxon>Eurotiomycetes</taxon>
        <taxon>Eurotiomycetidae</taxon>
        <taxon>Eurotiales</taxon>
        <taxon>Aspergillaceae</taxon>
        <taxon>Aspergillus</taxon>
        <taxon>Aspergillus subgen. Circumdati</taxon>
    </lineage>
</organism>
<accession>A0A5M9MH70</accession>
<protein>
    <submittedName>
        <fullName evidence="1">Uncharacterized protein</fullName>
    </submittedName>
</protein>
<proteinExistence type="predicted"/>
<dbReference type="EMBL" id="QUQM01000007">
    <property type="protein sequence ID" value="KAA8646335.1"/>
    <property type="molecule type" value="Genomic_DNA"/>
</dbReference>
<evidence type="ECO:0000313" key="1">
    <source>
        <dbReference type="EMBL" id="KAA8646335.1"/>
    </source>
</evidence>
<dbReference type="OrthoDB" id="648285at2759"/>
<dbReference type="AlphaFoldDB" id="A0A5M9MH70"/>
<reference evidence="1 2" key="1">
    <citation type="submission" date="2019-08" db="EMBL/GenBank/DDBJ databases">
        <title>The genome sequence of a newly discovered highly antifungal drug resistant Aspergillus species, Aspergillus tanneri NIH 1004.</title>
        <authorList>
            <person name="Mounaud S."/>
            <person name="Singh I."/>
            <person name="Joardar V."/>
            <person name="Pakala S."/>
            <person name="Pakala S."/>
            <person name="Venepally P."/>
            <person name="Chung J.K."/>
            <person name="Losada L."/>
            <person name="Nierman W.C."/>
        </authorList>
    </citation>
    <scope>NUCLEOTIDE SEQUENCE [LARGE SCALE GENOMIC DNA]</scope>
    <source>
        <strain evidence="1 2">NIH1004</strain>
    </source>
</reference>
<dbReference type="Proteomes" id="UP000324241">
    <property type="component" value="Unassembled WGS sequence"/>
</dbReference>
<dbReference type="GeneID" id="54330464"/>
<name>A0A5M9MH70_9EURO</name>
<dbReference type="RefSeq" id="XP_033425696.1">
    <property type="nucleotide sequence ID" value="XM_033572381.1"/>
</dbReference>
<comment type="caution">
    <text evidence="1">The sequence shown here is derived from an EMBL/GenBank/DDBJ whole genome shotgun (WGS) entry which is preliminary data.</text>
</comment>
<sequence length="112" mass="12379">MLYMSSPGAECRGYCRLKSFLSAAAEKARHWPLPAIGFSILSSVWFHQTLSPASMGTLRCYCGILPLLRPLVHFCHVETSNHTLEEIAVAFGDKAFDNDEDVMEAADAKNES</sequence>
<evidence type="ECO:0000313" key="2">
    <source>
        <dbReference type="Proteomes" id="UP000324241"/>
    </source>
</evidence>